<evidence type="ECO:0000313" key="3">
    <source>
        <dbReference type="Proteomes" id="UP000630887"/>
    </source>
</evidence>
<dbReference type="AlphaFoldDB" id="A0A8J3L496"/>
<sequence length="136" mass="14997">MSSTTTSEAPAVRRRNPRWWTAAAATVLAAAGVATYLLVRDTDPVDWSGRTEFCTAAAEFEVGRPRMPRVQRVALLQRLEKSAPPGFQEDLRELAHALGEAPGRIEKLPEFLDRKATRVFTFAESRCGIDVPGIDT</sequence>
<gene>
    <name evidence="2" type="ORF">Cco03nite_54840</name>
</gene>
<accession>A0A8J3L496</accession>
<reference evidence="2 3" key="1">
    <citation type="submission" date="2021-01" db="EMBL/GenBank/DDBJ databases">
        <title>Whole genome shotgun sequence of Catellatospora coxensis NBRC 107359.</title>
        <authorList>
            <person name="Komaki H."/>
            <person name="Tamura T."/>
        </authorList>
    </citation>
    <scope>NUCLEOTIDE SEQUENCE [LARGE SCALE GENOMIC DNA]</scope>
    <source>
        <strain evidence="2 3">NBRC 107359</strain>
    </source>
</reference>
<proteinExistence type="predicted"/>
<organism evidence="2 3">
    <name type="scientific">Catellatospora coxensis</name>
    <dbReference type="NCBI Taxonomy" id="310354"/>
    <lineage>
        <taxon>Bacteria</taxon>
        <taxon>Bacillati</taxon>
        <taxon>Actinomycetota</taxon>
        <taxon>Actinomycetes</taxon>
        <taxon>Micromonosporales</taxon>
        <taxon>Micromonosporaceae</taxon>
        <taxon>Catellatospora</taxon>
    </lineage>
</organism>
<keyword evidence="3" id="KW-1185">Reference proteome</keyword>
<evidence type="ECO:0000313" key="2">
    <source>
        <dbReference type="EMBL" id="GIG08784.1"/>
    </source>
</evidence>
<keyword evidence="1" id="KW-0812">Transmembrane</keyword>
<feature type="transmembrane region" description="Helical" evidence="1">
    <location>
        <begin position="20"/>
        <end position="39"/>
    </location>
</feature>
<protein>
    <submittedName>
        <fullName evidence="2">Uncharacterized protein</fullName>
    </submittedName>
</protein>
<dbReference type="EMBL" id="BONI01000053">
    <property type="protein sequence ID" value="GIG08784.1"/>
    <property type="molecule type" value="Genomic_DNA"/>
</dbReference>
<name>A0A8J3L496_9ACTN</name>
<evidence type="ECO:0000256" key="1">
    <source>
        <dbReference type="SAM" id="Phobius"/>
    </source>
</evidence>
<keyword evidence="1" id="KW-1133">Transmembrane helix</keyword>
<comment type="caution">
    <text evidence="2">The sequence shown here is derived from an EMBL/GenBank/DDBJ whole genome shotgun (WGS) entry which is preliminary data.</text>
</comment>
<dbReference type="Proteomes" id="UP000630887">
    <property type="component" value="Unassembled WGS sequence"/>
</dbReference>
<keyword evidence="1" id="KW-0472">Membrane</keyword>
<dbReference type="RefSeq" id="WP_203695090.1">
    <property type="nucleotide sequence ID" value="NZ_BAAALC010000020.1"/>
</dbReference>